<dbReference type="EMBL" id="CP022022">
    <property type="protein sequence ID" value="ASF42089.1"/>
    <property type="molecule type" value="Genomic_DNA"/>
</dbReference>
<dbReference type="InterPro" id="IPR025272">
    <property type="entry name" value="SocA_Panacea"/>
</dbReference>
<dbReference type="RefSeq" id="WP_088593276.1">
    <property type="nucleotide sequence ID" value="NZ_CP022022.1"/>
</dbReference>
<dbReference type="Proteomes" id="UP000197007">
    <property type="component" value="Chromosome"/>
</dbReference>
<dbReference type="AlphaFoldDB" id="A0A1Z4BLE0"/>
<feature type="domain" description="Antitoxin SocA-like Panacea" evidence="1">
    <location>
        <begin position="30"/>
        <end position="125"/>
    </location>
</feature>
<dbReference type="Pfam" id="PF13274">
    <property type="entry name" value="SocA_Panacea"/>
    <property type="match status" value="1"/>
</dbReference>
<protein>
    <recommendedName>
        <fullName evidence="1">Antitoxin SocA-like Panacea domain-containing protein</fullName>
    </recommendedName>
</protein>
<reference evidence="3" key="1">
    <citation type="submission" date="2017-06" db="EMBL/GenBank/DDBJ databases">
        <title>Complete genome sequence of Capnocytophaga sp. KCOM 1579 (=ChDC OS43) isolated from a human refractory periapical abscess lesion.</title>
        <authorList>
            <person name="Kook J.-K."/>
            <person name="Park S.-N."/>
            <person name="Lim Y.K."/>
            <person name="Roh H."/>
        </authorList>
    </citation>
    <scope>NUCLEOTIDE SEQUENCE [LARGE SCALE GENOMIC DNA]</scope>
    <source>
        <strain evidence="3">ChDC OS43</strain>
    </source>
</reference>
<evidence type="ECO:0000259" key="1">
    <source>
        <dbReference type="Pfam" id="PF13274"/>
    </source>
</evidence>
<gene>
    <name evidence="2" type="ORF">CBG49_02725</name>
</gene>
<evidence type="ECO:0000313" key="3">
    <source>
        <dbReference type="Proteomes" id="UP000197007"/>
    </source>
</evidence>
<name>A0A1Z4BLE0_9FLAO</name>
<dbReference type="KEGG" id="capn:CBG49_02725"/>
<keyword evidence="3" id="KW-1185">Reference proteome</keyword>
<evidence type="ECO:0000313" key="2">
    <source>
        <dbReference type="EMBL" id="ASF42089.1"/>
    </source>
</evidence>
<accession>A0A1Z4BLE0</accession>
<sequence length="166" mass="19301">MFSFNKDKSIHSVFFILNEIEEGCDIHKVCKILYFADQKHLVKWGRPITGDHYIKMNYGPVPSNIKNIIDFSSDIQRNGNILSTVVEYDSDELSVSEINCLKESIEENRKLNFNELTEKSHDKAWNKAELNNPKGIPYIEMAKVITTDENMLNYIRANELTDQIHF</sequence>
<organism evidence="2 3">
    <name type="scientific">Capnocytophaga endodontalis</name>
    <dbReference type="NCBI Taxonomy" id="2708117"/>
    <lineage>
        <taxon>Bacteria</taxon>
        <taxon>Pseudomonadati</taxon>
        <taxon>Bacteroidota</taxon>
        <taxon>Flavobacteriia</taxon>
        <taxon>Flavobacteriales</taxon>
        <taxon>Flavobacteriaceae</taxon>
        <taxon>Capnocytophaga</taxon>
    </lineage>
</organism>
<proteinExistence type="predicted"/>